<feature type="compositionally biased region" description="Basic and acidic residues" evidence="1">
    <location>
        <begin position="22"/>
        <end position="35"/>
    </location>
</feature>
<protein>
    <submittedName>
        <fullName evidence="2">Uncharacterized protein</fullName>
    </submittedName>
</protein>
<evidence type="ECO:0000313" key="3">
    <source>
        <dbReference type="Proteomes" id="UP000242146"/>
    </source>
</evidence>
<dbReference type="EMBL" id="MCGT01000035">
    <property type="protein sequence ID" value="ORX47044.1"/>
    <property type="molecule type" value="Genomic_DNA"/>
</dbReference>
<comment type="caution">
    <text evidence="2">The sequence shown here is derived from an EMBL/GenBank/DDBJ whole genome shotgun (WGS) entry which is preliminary data.</text>
</comment>
<dbReference type="AlphaFoldDB" id="A0A1X2G8M0"/>
<keyword evidence="3" id="KW-1185">Reference proteome</keyword>
<name>A0A1X2G8M0_9FUNG</name>
<evidence type="ECO:0000256" key="1">
    <source>
        <dbReference type="SAM" id="MobiDB-lite"/>
    </source>
</evidence>
<dbReference type="Proteomes" id="UP000242146">
    <property type="component" value="Unassembled WGS sequence"/>
</dbReference>
<sequence length="56" mass="6099">MALNKVVNKFAKRVNPQPATSSDDKVLRKSVEGKKEPSVPVVQDALLVRSACNTPH</sequence>
<gene>
    <name evidence="2" type="ORF">DM01DRAFT_1339344</name>
</gene>
<organism evidence="2 3">
    <name type="scientific">Hesseltinella vesiculosa</name>
    <dbReference type="NCBI Taxonomy" id="101127"/>
    <lineage>
        <taxon>Eukaryota</taxon>
        <taxon>Fungi</taxon>
        <taxon>Fungi incertae sedis</taxon>
        <taxon>Mucoromycota</taxon>
        <taxon>Mucoromycotina</taxon>
        <taxon>Mucoromycetes</taxon>
        <taxon>Mucorales</taxon>
        <taxon>Cunninghamellaceae</taxon>
        <taxon>Hesseltinella</taxon>
    </lineage>
</organism>
<proteinExistence type="predicted"/>
<reference evidence="2 3" key="1">
    <citation type="submission" date="2016-07" db="EMBL/GenBank/DDBJ databases">
        <title>Pervasive Adenine N6-methylation of Active Genes in Fungi.</title>
        <authorList>
            <consortium name="DOE Joint Genome Institute"/>
            <person name="Mondo S.J."/>
            <person name="Dannebaum R.O."/>
            <person name="Kuo R.C."/>
            <person name="Labutti K."/>
            <person name="Haridas S."/>
            <person name="Kuo A."/>
            <person name="Salamov A."/>
            <person name="Ahrendt S.R."/>
            <person name="Lipzen A."/>
            <person name="Sullivan W."/>
            <person name="Andreopoulos W.B."/>
            <person name="Clum A."/>
            <person name="Lindquist E."/>
            <person name="Daum C."/>
            <person name="Ramamoorthy G.K."/>
            <person name="Gryganskyi A."/>
            <person name="Culley D."/>
            <person name="Magnuson J.K."/>
            <person name="James T.Y."/>
            <person name="O'Malley M.A."/>
            <person name="Stajich J.E."/>
            <person name="Spatafora J.W."/>
            <person name="Visel A."/>
            <person name="Grigoriev I.V."/>
        </authorList>
    </citation>
    <scope>NUCLEOTIDE SEQUENCE [LARGE SCALE GENOMIC DNA]</scope>
    <source>
        <strain evidence="2 3">NRRL 3301</strain>
    </source>
</reference>
<evidence type="ECO:0000313" key="2">
    <source>
        <dbReference type="EMBL" id="ORX47044.1"/>
    </source>
</evidence>
<feature type="region of interest" description="Disordered" evidence="1">
    <location>
        <begin position="14"/>
        <end position="35"/>
    </location>
</feature>
<accession>A0A1X2G8M0</accession>